<keyword evidence="3 7" id="KW-0812">Transmembrane</keyword>
<feature type="transmembrane region" description="Helical" evidence="7">
    <location>
        <begin position="109"/>
        <end position="127"/>
    </location>
</feature>
<feature type="transmembrane region" description="Helical" evidence="7">
    <location>
        <begin position="256"/>
        <end position="273"/>
    </location>
</feature>
<keyword evidence="5 7" id="KW-0472">Membrane</keyword>
<protein>
    <submittedName>
        <fullName evidence="9">Membrane protein</fullName>
    </submittedName>
</protein>
<evidence type="ECO:0000256" key="2">
    <source>
        <dbReference type="ARBA" id="ARBA00007362"/>
    </source>
</evidence>
<feature type="transmembrane region" description="Helical" evidence="7">
    <location>
        <begin position="195"/>
        <end position="222"/>
    </location>
</feature>
<dbReference type="PANTHER" id="PTHR32322:SF9">
    <property type="entry name" value="AMINO-ACID METABOLITE EFFLUX PUMP-RELATED"/>
    <property type="match status" value="1"/>
</dbReference>
<proteinExistence type="inferred from homology"/>
<feature type="transmembrane region" description="Helical" evidence="7">
    <location>
        <begin position="82"/>
        <end position="102"/>
    </location>
</feature>
<dbReference type="Pfam" id="PF00892">
    <property type="entry name" value="EamA"/>
    <property type="match status" value="2"/>
</dbReference>
<dbReference type="GO" id="GO:0016020">
    <property type="term" value="C:membrane"/>
    <property type="evidence" value="ECO:0007669"/>
    <property type="project" value="UniProtKB-SubCell"/>
</dbReference>
<evidence type="ECO:0000259" key="8">
    <source>
        <dbReference type="Pfam" id="PF00892"/>
    </source>
</evidence>
<gene>
    <name evidence="9" type="ORF">Val02_87820</name>
</gene>
<feature type="transmembrane region" description="Helical" evidence="7">
    <location>
        <begin position="133"/>
        <end position="152"/>
    </location>
</feature>
<evidence type="ECO:0000256" key="4">
    <source>
        <dbReference type="ARBA" id="ARBA00022989"/>
    </source>
</evidence>
<dbReference type="AlphaFoldDB" id="A0A8J4DVW9"/>
<evidence type="ECO:0000256" key="5">
    <source>
        <dbReference type="ARBA" id="ARBA00023136"/>
    </source>
</evidence>
<accession>A0A8J4DVW9</accession>
<keyword evidence="10" id="KW-1185">Reference proteome</keyword>
<evidence type="ECO:0000256" key="1">
    <source>
        <dbReference type="ARBA" id="ARBA00004141"/>
    </source>
</evidence>
<feature type="transmembrane region" description="Helical" evidence="7">
    <location>
        <begin position="164"/>
        <end position="183"/>
    </location>
</feature>
<feature type="transmembrane region" description="Helical" evidence="7">
    <location>
        <begin position="28"/>
        <end position="45"/>
    </location>
</feature>
<sequence>MLAVVVAAVWGLNFVVIAVGLDTMPPLLFVALRFGACAIPAVFFVGRPTVPLRWIVAVAMSLAVVKFSLLFAGMAAGMPAGVSALVLQSQAVFSAALAFVLLRERPTARAVLGLVLAAGGLVLVGFGSSVGPLSGFVLVVCAGAAWGVANVAMRKAAATDLLNFMVWVSVVATPVLIVLSLAVEGPSVVWTEVRSLSLVAVGAVAYVAYLSTLFAFGVWAALLRRYGAATVAPFAMLAPVFALVSAAILLGERLTGTELAGGGAVLVGVLLGAGRRRAAGTVAVLGGEEVSACVDGSRGDHAAATSPRSGGPTGPARIRATAGRPAA</sequence>
<dbReference type="EMBL" id="BOPF01000057">
    <property type="protein sequence ID" value="GIJ51896.1"/>
    <property type="molecule type" value="Genomic_DNA"/>
</dbReference>
<comment type="similarity">
    <text evidence="2">Belongs to the EamA transporter family.</text>
</comment>
<evidence type="ECO:0000313" key="9">
    <source>
        <dbReference type="EMBL" id="GIJ51896.1"/>
    </source>
</evidence>
<comment type="caution">
    <text evidence="9">The sequence shown here is derived from an EMBL/GenBank/DDBJ whole genome shotgun (WGS) entry which is preliminary data.</text>
</comment>
<name>A0A8J4DVW9_9ACTN</name>
<evidence type="ECO:0000256" key="3">
    <source>
        <dbReference type="ARBA" id="ARBA00022692"/>
    </source>
</evidence>
<evidence type="ECO:0000256" key="7">
    <source>
        <dbReference type="SAM" id="Phobius"/>
    </source>
</evidence>
<feature type="domain" description="EamA" evidence="8">
    <location>
        <begin position="134"/>
        <end position="271"/>
    </location>
</feature>
<dbReference type="PANTHER" id="PTHR32322">
    <property type="entry name" value="INNER MEMBRANE TRANSPORTER"/>
    <property type="match status" value="1"/>
</dbReference>
<feature type="transmembrane region" description="Helical" evidence="7">
    <location>
        <begin position="229"/>
        <end position="250"/>
    </location>
</feature>
<feature type="domain" description="EamA" evidence="8">
    <location>
        <begin position="2"/>
        <end position="125"/>
    </location>
</feature>
<feature type="region of interest" description="Disordered" evidence="6">
    <location>
        <begin position="297"/>
        <end position="327"/>
    </location>
</feature>
<evidence type="ECO:0000313" key="10">
    <source>
        <dbReference type="Proteomes" id="UP000619260"/>
    </source>
</evidence>
<organism evidence="9 10">
    <name type="scientific">Virgisporangium aliadipatigenens</name>
    <dbReference type="NCBI Taxonomy" id="741659"/>
    <lineage>
        <taxon>Bacteria</taxon>
        <taxon>Bacillati</taxon>
        <taxon>Actinomycetota</taxon>
        <taxon>Actinomycetes</taxon>
        <taxon>Micromonosporales</taxon>
        <taxon>Micromonosporaceae</taxon>
        <taxon>Virgisporangium</taxon>
    </lineage>
</organism>
<keyword evidence="4 7" id="KW-1133">Transmembrane helix</keyword>
<evidence type="ECO:0000256" key="6">
    <source>
        <dbReference type="SAM" id="MobiDB-lite"/>
    </source>
</evidence>
<dbReference type="InterPro" id="IPR000620">
    <property type="entry name" value="EamA_dom"/>
</dbReference>
<dbReference type="InterPro" id="IPR050638">
    <property type="entry name" value="AA-Vitamin_Transporters"/>
</dbReference>
<dbReference type="Proteomes" id="UP000619260">
    <property type="component" value="Unassembled WGS sequence"/>
</dbReference>
<dbReference type="SUPFAM" id="SSF103481">
    <property type="entry name" value="Multidrug resistance efflux transporter EmrE"/>
    <property type="match status" value="2"/>
</dbReference>
<comment type="subcellular location">
    <subcellularLocation>
        <location evidence="1">Membrane</location>
        <topology evidence="1">Multi-pass membrane protein</topology>
    </subcellularLocation>
</comment>
<feature type="transmembrane region" description="Helical" evidence="7">
    <location>
        <begin position="52"/>
        <end position="76"/>
    </location>
</feature>
<dbReference type="InterPro" id="IPR037185">
    <property type="entry name" value="EmrE-like"/>
</dbReference>
<reference evidence="9" key="1">
    <citation type="submission" date="2021-01" db="EMBL/GenBank/DDBJ databases">
        <title>Whole genome shotgun sequence of Virgisporangium aliadipatigenens NBRC 105644.</title>
        <authorList>
            <person name="Komaki H."/>
            <person name="Tamura T."/>
        </authorList>
    </citation>
    <scope>NUCLEOTIDE SEQUENCE</scope>
    <source>
        <strain evidence="9">NBRC 105644</strain>
    </source>
</reference>